<organism evidence="2 3">
    <name type="scientific">Setaria viridis</name>
    <name type="common">Green bristlegrass</name>
    <name type="synonym">Setaria italica subsp. viridis</name>
    <dbReference type="NCBI Taxonomy" id="4556"/>
    <lineage>
        <taxon>Eukaryota</taxon>
        <taxon>Viridiplantae</taxon>
        <taxon>Streptophyta</taxon>
        <taxon>Embryophyta</taxon>
        <taxon>Tracheophyta</taxon>
        <taxon>Spermatophyta</taxon>
        <taxon>Magnoliopsida</taxon>
        <taxon>Liliopsida</taxon>
        <taxon>Poales</taxon>
        <taxon>Poaceae</taxon>
        <taxon>PACMAD clade</taxon>
        <taxon>Panicoideae</taxon>
        <taxon>Panicodae</taxon>
        <taxon>Paniceae</taxon>
        <taxon>Cenchrinae</taxon>
        <taxon>Setaria</taxon>
    </lineage>
</organism>
<feature type="chain" id="PRO_5020675498" description="Knottin scorpion toxin-like domain-containing protein" evidence="1">
    <location>
        <begin position="28"/>
        <end position="89"/>
    </location>
</feature>
<feature type="signal peptide" evidence="1">
    <location>
        <begin position="1"/>
        <end position="27"/>
    </location>
</feature>
<accession>A0A4U6W5R8</accession>
<evidence type="ECO:0000313" key="2">
    <source>
        <dbReference type="EMBL" id="TKW37771.1"/>
    </source>
</evidence>
<evidence type="ECO:0008006" key="4">
    <source>
        <dbReference type="Google" id="ProtNLM"/>
    </source>
</evidence>
<dbReference type="EMBL" id="CM016552">
    <property type="protein sequence ID" value="TKW37771.1"/>
    <property type="molecule type" value="Genomic_DNA"/>
</dbReference>
<gene>
    <name evidence="2" type="ORF">SEVIR_1G070000v2</name>
</gene>
<protein>
    <recommendedName>
        <fullName evidence="4">Knottin scorpion toxin-like domain-containing protein</fullName>
    </recommendedName>
</protein>
<dbReference type="AlphaFoldDB" id="A0A4U6W5R8"/>
<keyword evidence="3" id="KW-1185">Reference proteome</keyword>
<sequence length="89" mass="9606">MASNNTTRARPMIVMLVLITLLSPVPDQDCPRIIVLALIDACRHPPGLAACVAQCRSHHYHGGYCDMLPNGRPGDCCINCLSAGHRRVG</sequence>
<dbReference type="Gramene" id="TKW37771">
    <property type="protein sequence ID" value="TKW37771"/>
    <property type="gene ID" value="SEVIR_1G070000v2"/>
</dbReference>
<evidence type="ECO:0000313" key="3">
    <source>
        <dbReference type="Proteomes" id="UP000298652"/>
    </source>
</evidence>
<evidence type="ECO:0000256" key="1">
    <source>
        <dbReference type="SAM" id="SignalP"/>
    </source>
</evidence>
<name>A0A4U6W5R8_SETVI</name>
<reference evidence="2" key="1">
    <citation type="submission" date="2019-03" db="EMBL/GenBank/DDBJ databases">
        <title>WGS assembly of Setaria viridis.</title>
        <authorList>
            <person name="Huang P."/>
            <person name="Jenkins J."/>
            <person name="Grimwood J."/>
            <person name="Barry K."/>
            <person name="Healey A."/>
            <person name="Mamidi S."/>
            <person name="Sreedasyam A."/>
            <person name="Shu S."/>
            <person name="Feldman M."/>
            <person name="Wu J."/>
            <person name="Yu Y."/>
            <person name="Chen C."/>
            <person name="Johnson J."/>
            <person name="Rokhsar D."/>
            <person name="Baxter I."/>
            <person name="Schmutz J."/>
            <person name="Brutnell T."/>
            <person name="Kellogg E."/>
        </authorList>
    </citation>
    <scope>NUCLEOTIDE SEQUENCE [LARGE SCALE GENOMIC DNA]</scope>
</reference>
<proteinExistence type="predicted"/>
<dbReference type="Proteomes" id="UP000298652">
    <property type="component" value="Chromosome 1"/>
</dbReference>
<keyword evidence="1" id="KW-0732">Signal</keyword>